<organism evidence="1 2">
    <name type="scientific">Penicillium arizonense</name>
    <dbReference type="NCBI Taxonomy" id="1835702"/>
    <lineage>
        <taxon>Eukaryota</taxon>
        <taxon>Fungi</taxon>
        <taxon>Dikarya</taxon>
        <taxon>Ascomycota</taxon>
        <taxon>Pezizomycotina</taxon>
        <taxon>Eurotiomycetes</taxon>
        <taxon>Eurotiomycetidae</taxon>
        <taxon>Eurotiales</taxon>
        <taxon>Aspergillaceae</taxon>
        <taxon>Penicillium</taxon>
    </lineage>
</organism>
<name>A0A1F5LNU9_PENAI</name>
<protein>
    <submittedName>
        <fullName evidence="1">Uncharacterized protein</fullName>
    </submittedName>
</protein>
<keyword evidence="2" id="KW-1185">Reference proteome</keyword>
<evidence type="ECO:0000313" key="2">
    <source>
        <dbReference type="Proteomes" id="UP000177622"/>
    </source>
</evidence>
<dbReference type="EMBL" id="LXJU01000005">
    <property type="protein sequence ID" value="OGE54797.1"/>
    <property type="molecule type" value="Genomic_DNA"/>
</dbReference>
<reference evidence="1 2" key="1">
    <citation type="journal article" date="2016" name="Sci. Rep.">
        <title>Penicillium arizonense, a new, genome sequenced fungal species, reveals a high chemical diversity in secreted metabolites.</title>
        <authorList>
            <person name="Grijseels S."/>
            <person name="Nielsen J.C."/>
            <person name="Randelovic M."/>
            <person name="Nielsen J."/>
            <person name="Nielsen K.F."/>
            <person name="Workman M."/>
            <person name="Frisvad J.C."/>
        </authorList>
    </citation>
    <scope>NUCLEOTIDE SEQUENCE [LARGE SCALE GENOMIC DNA]</scope>
    <source>
        <strain evidence="1 2">CBS 141311</strain>
    </source>
</reference>
<dbReference type="GeneID" id="34574483"/>
<dbReference type="AlphaFoldDB" id="A0A1F5LNU9"/>
<gene>
    <name evidence="1" type="ORF">PENARI_c005G05415</name>
</gene>
<dbReference type="Proteomes" id="UP000177622">
    <property type="component" value="Unassembled WGS sequence"/>
</dbReference>
<accession>A0A1F5LNU9</accession>
<proteinExistence type="predicted"/>
<sequence>MASHLGLDYSDPKWGHYPLEKTALLLGIVSSQQQSAESGLFKFAVQGSNDLRRVQMQH</sequence>
<dbReference type="RefSeq" id="XP_022490228.1">
    <property type="nucleotide sequence ID" value="XM_022629749.1"/>
</dbReference>
<evidence type="ECO:0000313" key="1">
    <source>
        <dbReference type="EMBL" id="OGE54797.1"/>
    </source>
</evidence>
<comment type="caution">
    <text evidence="1">The sequence shown here is derived from an EMBL/GenBank/DDBJ whole genome shotgun (WGS) entry which is preliminary data.</text>
</comment>